<proteinExistence type="predicted"/>
<dbReference type="FunFam" id="3.40.50.80:FF:000001">
    <property type="entry name" value="NADPH--cytochrome P450 reductase 1"/>
    <property type="match status" value="1"/>
</dbReference>
<evidence type="ECO:0000313" key="11">
    <source>
        <dbReference type="Proteomes" id="UP000574317"/>
    </source>
</evidence>
<dbReference type="InterPro" id="IPR001709">
    <property type="entry name" value="Flavoprot_Pyr_Nucl_cyt_Rdtase"/>
</dbReference>
<dbReference type="Proteomes" id="UP000574317">
    <property type="component" value="Unassembled WGS sequence"/>
</dbReference>
<keyword evidence="11" id="KW-1185">Reference proteome</keyword>
<reference evidence="10 11" key="1">
    <citation type="submission" date="2020-05" db="EMBL/GenBank/DDBJ databases">
        <title>Identification and distribution of gene clusters putatively required for synthesis of sphingolipid metabolism inhibitors in phylogenetically diverse species of the filamentous fungus Fusarium.</title>
        <authorList>
            <person name="Kim H.-S."/>
            <person name="Busman M."/>
            <person name="Brown D.W."/>
            <person name="Divon H."/>
            <person name="Uhlig S."/>
            <person name="Proctor R.H."/>
        </authorList>
    </citation>
    <scope>NUCLEOTIDE SEQUENCE [LARGE SCALE GENOMIC DNA]</scope>
    <source>
        <strain evidence="10 11">NRRL 25196</strain>
    </source>
</reference>
<feature type="domain" description="Oxidoreductase FAD/NAD(P)-binding" evidence="9">
    <location>
        <begin position="1"/>
        <end position="112"/>
    </location>
</feature>
<evidence type="ECO:0000259" key="9">
    <source>
        <dbReference type="Pfam" id="PF00175"/>
    </source>
</evidence>
<protein>
    <recommendedName>
        <fullName evidence="8">NADPH--hemoprotein reductase</fullName>
        <ecNumber evidence="8">1.6.2.4</ecNumber>
    </recommendedName>
</protein>
<dbReference type="GO" id="GO:0010181">
    <property type="term" value="F:FMN binding"/>
    <property type="evidence" value="ECO:0007669"/>
    <property type="project" value="TreeGrafter"/>
</dbReference>
<accession>A0A8H5IDY0</accession>
<dbReference type="PANTHER" id="PTHR19384">
    <property type="entry name" value="NITRIC OXIDE SYNTHASE-RELATED"/>
    <property type="match status" value="1"/>
</dbReference>
<evidence type="ECO:0000256" key="5">
    <source>
        <dbReference type="ARBA" id="ARBA00022827"/>
    </source>
</evidence>
<keyword evidence="6" id="KW-0521">NADP</keyword>
<dbReference type="PRINTS" id="PR00371">
    <property type="entry name" value="FPNCR"/>
</dbReference>
<keyword evidence="10" id="KW-0503">Monooxygenase</keyword>
<evidence type="ECO:0000313" key="10">
    <source>
        <dbReference type="EMBL" id="KAF5534554.1"/>
    </source>
</evidence>
<evidence type="ECO:0000256" key="1">
    <source>
        <dbReference type="ARBA" id="ARBA00001917"/>
    </source>
</evidence>
<dbReference type="EC" id="1.6.2.4" evidence="8"/>
<keyword evidence="5" id="KW-0274">FAD</keyword>
<dbReference type="PANTHER" id="PTHR19384:SF17">
    <property type="entry name" value="NADPH--CYTOCHROME P450 REDUCTASE"/>
    <property type="match status" value="1"/>
</dbReference>
<dbReference type="GO" id="GO:0003958">
    <property type="term" value="F:NADPH-hemoprotein reductase activity"/>
    <property type="evidence" value="ECO:0007669"/>
    <property type="project" value="UniProtKB-EC"/>
</dbReference>
<dbReference type="InterPro" id="IPR039261">
    <property type="entry name" value="FNR_nucleotide-bd"/>
</dbReference>
<dbReference type="SUPFAM" id="SSF52343">
    <property type="entry name" value="Ferredoxin reductase-like, C-terminal NADP-linked domain"/>
    <property type="match status" value="1"/>
</dbReference>
<dbReference type="AlphaFoldDB" id="A0A8H5IDY0"/>
<evidence type="ECO:0000256" key="2">
    <source>
        <dbReference type="ARBA" id="ARBA00001974"/>
    </source>
</evidence>
<keyword evidence="7" id="KW-0560">Oxidoreductase</keyword>
<organism evidence="10 11">
    <name type="scientific">Fusarium napiforme</name>
    <dbReference type="NCBI Taxonomy" id="42672"/>
    <lineage>
        <taxon>Eukaryota</taxon>
        <taxon>Fungi</taxon>
        <taxon>Dikarya</taxon>
        <taxon>Ascomycota</taxon>
        <taxon>Pezizomycotina</taxon>
        <taxon>Sordariomycetes</taxon>
        <taxon>Hypocreomycetidae</taxon>
        <taxon>Hypocreales</taxon>
        <taxon>Nectriaceae</taxon>
        <taxon>Fusarium</taxon>
        <taxon>Fusarium fujikuroi species complex</taxon>
    </lineage>
</organism>
<evidence type="ECO:0000256" key="8">
    <source>
        <dbReference type="ARBA" id="ARBA00023797"/>
    </source>
</evidence>
<evidence type="ECO:0000256" key="3">
    <source>
        <dbReference type="ARBA" id="ARBA00022630"/>
    </source>
</evidence>
<gene>
    <name evidence="10" type="ORF">FNAPI_12323</name>
</gene>
<dbReference type="EMBL" id="JAAOAO010000629">
    <property type="protein sequence ID" value="KAF5534554.1"/>
    <property type="molecule type" value="Genomic_DNA"/>
</dbReference>
<dbReference type="GO" id="GO:0005829">
    <property type="term" value="C:cytosol"/>
    <property type="evidence" value="ECO:0007669"/>
    <property type="project" value="TreeGrafter"/>
</dbReference>
<evidence type="ECO:0000256" key="7">
    <source>
        <dbReference type="ARBA" id="ARBA00023002"/>
    </source>
</evidence>
<comment type="cofactor">
    <cofactor evidence="1">
        <name>FMN</name>
        <dbReference type="ChEBI" id="CHEBI:58210"/>
    </cofactor>
</comment>
<dbReference type="Gene3D" id="3.40.50.80">
    <property type="entry name" value="Nucleotide-binding domain of ferredoxin-NADP reductase (FNR) module"/>
    <property type="match status" value="1"/>
</dbReference>
<keyword evidence="3" id="KW-0285">Flavoprotein</keyword>
<keyword evidence="4" id="KW-0288">FMN</keyword>
<dbReference type="Pfam" id="PF00175">
    <property type="entry name" value="NAD_binding_1"/>
    <property type="match status" value="1"/>
</dbReference>
<dbReference type="GO" id="GO:0004497">
    <property type="term" value="F:monooxygenase activity"/>
    <property type="evidence" value="ECO:0007669"/>
    <property type="project" value="UniProtKB-KW"/>
</dbReference>
<dbReference type="InterPro" id="IPR001433">
    <property type="entry name" value="OxRdtase_FAD/NAD-bd"/>
</dbReference>
<evidence type="ECO:0000256" key="6">
    <source>
        <dbReference type="ARBA" id="ARBA00022857"/>
    </source>
</evidence>
<sequence>MVGPGTGVAPFRAFIQERAQILSEGATKVGRMSLFLGCRHSQEGVLYKEEWKAWTKQLQHTLELVTAFSRETSHKVYVQQRVKEYANTVNDLLLRRAMIYLCGDATRIAREVQTVLAEMVSEQRKISSVQGEAVIKKIKEDHSYQEDVWE</sequence>
<comment type="cofactor">
    <cofactor evidence="2">
        <name>FAD</name>
        <dbReference type="ChEBI" id="CHEBI:57692"/>
    </cofactor>
</comment>
<name>A0A8H5IDY0_9HYPO</name>
<evidence type="ECO:0000256" key="4">
    <source>
        <dbReference type="ARBA" id="ARBA00022643"/>
    </source>
</evidence>
<dbReference type="GO" id="GO:0050660">
    <property type="term" value="F:flavin adenine dinucleotide binding"/>
    <property type="evidence" value="ECO:0007669"/>
    <property type="project" value="TreeGrafter"/>
</dbReference>
<comment type="caution">
    <text evidence="10">The sequence shown here is derived from an EMBL/GenBank/DDBJ whole genome shotgun (WGS) entry which is preliminary data.</text>
</comment>